<dbReference type="CDD" id="cd22191">
    <property type="entry name" value="DPBB_RlpA_EXP_N-like"/>
    <property type="match status" value="1"/>
</dbReference>
<evidence type="ECO:0000313" key="11">
    <source>
        <dbReference type="Proteomes" id="UP000054988"/>
    </source>
</evidence>
<comment type="subcellular location">
    <subcellularLocation>
        <location evidence="8">Mitochondrion matrix</location>
    </subcellularLocation>
</comment>
<evidence type="ECO:0000256" key="1">
    <source>
        <dbReference type="ARBA" id="ARBA00006155"/>
    </source>
</evidence>
<evidence type="ECO:0000313" key="10">
    <source>
        <dbReference type="EMBL" id="KTB44597.1"/>
    </source>
</evidence>
<evidence type="ECO:0000256" key="3">
    <source>
        <dbReference type="ARBA" id="ARBA00022741"/>
    </source>
</evidence>
<dbReference type="GO" id="GO:0005524">
    <property type="term" value="F:ATP binding"/>
    <property type="evidence" value="ECO:0007669"/>
    <property type="project" value="UniProtKB-UniRule"/>
</dbReference>
<gene>
    <name evidence="10" type="ORF">WG66_2854</name>
</gene>
<sequence>MSRISHTLWDKINHFASFQQSSVSLRHLLLFGQNPSEGMLCKASQFLAEELPIRLAHRIKELNHLPYDLNKMPSIVMVMDSYAQSFEELVNFPPLSNREIEPSVSAALKSKSRSVLRLLTSDVVGKTRVPLDRRYYADVVQRWPPVVREYNQNFTRILYRIKTRRGGILSSLSDGVSEWKSAFLRGSKPFPMILQQWLSKFHLSRIGLDFLVAQRAYIALTTGPPRPSYVGVISTKANVHSILTSYIPQHPQVDVQVRCDKSLEFAYVEEHLGLIVKSLVENSIKATLAHHWRERTGKVPPVQVVVVTGAEDITIKISDEGGGIPRSEMTMNGIWRWDRGTWFNVGEGNCGGWDTNDHHIVAIGKHLYDQNHGSNCGQWVTITNTKNNKVAHGLVRDSCPSCSDDDLDMSPSLFQLLGSLDEGVLPIAWHFEAKGWSP</sequence>
<dbReference type="InterPro" id="IPR036890">
    <property type="entry name" value="HATPase_C_sf"/>
</dbReference>
<dbReference type="InterPro" id="IPR039028">
    <property type="entry name" value="BCKD/PDK"/>
</dbReference>
<reference evidence="10 11" key="1">
    <citation type="submission" date="2015-12" db="EMBL/GenBank/DDBJ databases">
        <title>Draft genome sequence of Moniliophthora roreri, the causal agent of frosty pod rot of cacao.</title>
        <authorList>
            <person name="Aime M.C."/>
            <person name="Diaz-Valderrama J.R."/>
            <person name="Kijpornyongpan T."/>
            <person name="Phillips-Mora W."/>
        </authorList>
    </citation>
    <scope>NUCLEOTIDE SEQUENCE [LARGE SCALE GENOMIC DNA]</scope>
    <source>
        <strain evidence="10 11">MCA 2952</strain>
    </source>
</reference>
<dbReference type="eggNOG" id="KOG0787">
    <property type="taxonomic scope" value="Eukaryota"/>
</dbReference>
<evidence type="ECO:0000256" key="4">
    <source>
        <dbReference type="ARBA" id="ARBA00022777"/>
    </source>
</evidence>
<proteinExistence type="inferred from homology"/>
<name>A0A0W0G7Z9_MONRR</name>
<dbReference type="SUPFAM" id="SSF50685">
    <property type="entry name" value="Barwin-like endoglucanases"/>
    <property type="match status" value="1"/>
</dbReference>
<comment type="caution">
    <text evidence="10">The sequence shown here is derived from an EMBL/GenBank/DDBJ whole genome shotgun (WGS) entry which is preliminary data.</text>
</comment>
<evidence type="ECO:0000259" key="9">
    <source>
        <dbReference type="Pfam" id="PF10436"/>
    </source>
</evidence>
<dbReference type="SUPFAM" id="SSF69012">
    <property type="entry name" value="alpha-ketoacid dehydrogenase kinase, N-terminal domain"/>
    <property type="match status" value="1"/>
</dbReference>
<keyword evidence="2 8" id="KW-0808">Transferase</keyword>
<dbReference type="GO" id="GO:0010906">
    <property type="term" value="P:regulation of glucose metabolic process"/>
    <property type="evidence" value="ECO:0007669"/>
    <property type="project" value="TreeGrafter"/>
</dbReference>
<evidence type="ECO:0000256" key="6">
    <source>
        <dbReference type="ARBA" id="ARBA00023128"/>
    </source>
</evidence>
<dbReference type="EC" id="2.7.11.-" evidence="8"/>
<evidence type="ECO:0000256" key="2">
    <source>
        <dbReference type="ARBA" id="ARBA00022679"/>
    </source>
</evidence>
<dbReference type="InterPro" id="IPR036784">
    <property type="entry name" value="AK/P_DHK_N_sf"/>
</dbReference>
<dbReference type="SUPFAM" id="SSF55874">
    <property type="entry name" value="ATPase domain of HSP90 chaperone/DNA topoisomerase II/histidine kinase"/>
    <property type="match status" value="1"/>
</dbReference>
<organism evidence="10 11">
    <name type="scientific">Moniliophthora roreri</name>
    <name type="common">Frosty pod rot fungus</name>
    <name type="synonym">Monilia roreri</name>
    <dbReference type="NCBI Taxonomy" id="221103"/>
    <lineage>
        <taxon>Eukaryota</taxon>
        <taxon>Fungi</taxon>
        <taxon>Dikarya</taxon>
        <taxon>Basidiomycota</taxon>
        <taxon>Agaricomycotina</taxon>
        <taxon>Agaricomycetes</taxon>
        <taxon>Agaricomycetidae</taxon>
        <taxon>Agaricales</taxon>
        <taxon>Marasmiineae</taxon>
        <taxon>Marasmiaceae</taxon>
        <taxon>Moniliophthora</taxon>
    </lineage>
</organism>
<dbReference type="PANTHER" id="PTHR11947">
    <property type="entry name" value="PYRUVATE DEHYDROGENASE KINASE"/>
    <property type="match status" value="1"/>
</dbReference>
<dbReference type="PANTHER" id="PTHR11947:SF3">
    <property type="entry name" value="[PYRUVATE DEHYDROGENASE (ACETYL-TRANSFERRING)] KINASE, MITOCHONDRIAL"/>
    <property type="match status" value="1"/>
</dbReference>
<feature type="domain" description="Branched-chain alpha-ketoacid dehydrogenase kinase/Pyruvate dehydrogenase kinase N-terminal" evidence="9">
    <location>
        <begin position="23"/>
        <end position="233"/>
    </location>
</feature>
<keyword evidence="5 8" id="KW-0067">ATP-binding</keyword>
<dbReference type="InterPro" id="IPR018955">
    <property type="entry name" value="BCDHK/PDK_N"/>
</dbReference>
<evidence type="ECO:0000256" key="5">
    <source>
        <dbReference type="ARBA" id="ARBA00022840"/>
    </source>
</evidence>
<evidence type="ECO:0000256" key="8">
    <source>
        <dbReference type="RuleBase" id="RU366032"/>
    </source>
</evidence>
<keyword evidence="4 8" id="KW-0418">Kinase</keyword>
<dbReference type="AlphaFoldDB" id="A0A0W0G7Z9"/>
<comment type="catalytic activity">
    <reaction evidence="7">
        <text>L-seryl-[pyruvate dehydrogenase E1 alpha subunit] + ATP = O-phospho-L-seryl-[pyruvate dehydrogenase E1 alpha subunit] + ADP + H(+)</text>
        <dbReference type="Rhea" id="RHEA:23052"/>
        <dbReference type="Rhea" id="RHEA-COMP:13689"/>
        <dbReference type="Rhea" id="RHEA-COMP:13690"/>
        <dbReference type="ChEBI" id="CHEBI:15378"/>
        <dbReference type="ChEBI" id="CHEBI:29999"/>
        <dbReference type="ChEBI" id="CHEBI:30616"/>
        <dbReference type="ChEBI" id="CHEBI:83421"/>
        <dbReference type="ChEBI" id="CHEBI:456216"/>
        <dbReference type="EC" id="2.7.11.2"/>
    </reaction>
</comment>
<dbReference type="Proteomes" id="UP000054988">
    <property type="component" value="Unassembled WGS sequence"/>
</dbReference>
<dbReference type="GO" id="GO:0005759">
    <property type="term" value="C:mitochondrial matrix"/>
    <property type="evidence" value="ECO:0007669"/>
    <property type="project" value="UniProtKB-SubCell"/>
</dbReference>
<dbReference type="GO" id="GO:0004740">
    <property type="term" value="F:pyruvate dehydrogenase (acetyl-transferring) kinase activity"/>
    <property type="evidence" value="ECO:0007669"/>
    <property type="project" value="UniProtKB-EC"/>
</dbReference>
<dbReference type="InterPro" id="IPR036908">
    <property type="entry name" value="RlpA-like_sf"/>
</dbReference>
<evidence type="ECO:0000256" key="7">
    <source>
        <dbReference type="ARBA" id="ARBA00048201"/>
    </source>
</evidence>
<dbReference type="EMBL" id="LATX01000895">
    <property type="protein sequence ID" value="KTB44597.1"/>
    <property type="molecule type" value="Genomic_DNA"/>
</dbReference>
<comment type="similarity">
    <text evidence="1 8">Belongs to the PDK/BCKDK protein kinase family.</text>
</comment>
<keyword evidence="6 8" id="KW-0496">Mitochondrion</keyword>
<dbReference type="Pfam" id="PF10436">
    <property type="entry name" value="BCDHK_Adom3"/>
    <property type="match status" value="1"/>
</dbReference>
<dbReference type="Gene3D" id="2.40.40.10">
    <property type="entry name" value="RlpA-like domain"/>
    <property type="match status" value="1"/>
</dbReference>
<accession>A0A0W0G7Z9</accession>
<dbReference type="Gene3D" id="1.20.140.20">
    <property type="entry name" value="Alpha-ketoacid/pyruvate dehydrogenase kinase, N-terminal domain"/>
    <property type="match status" value="1"/>
</dbReference>
<keyword evidence="3 8" id="KW-0547">Nucleotide-binding</keyword>
<protein>
    <recommendedName>
        <fullName evidence="8">Protein-serine/threonine kinase</fullName>
        <ecNumber evidence="8">2.7.11.-</ecNumber>
    </recommendedName>
</protein>
<dbReference type="Gene3D" id="3.30.565.10">
    <property type="entry name" value="Histidine kinase-like ATPase, C-terminal domain"/>
    <property type="match status" value="1"/>
</dbReference>